<sequence>MINDMTYIEIDILKNNIKEFIVKLGDVAEKENYRLTRADESFYSSIAKYIVFCKYLVQSSFLGDKYQFLDNIISDSYYLILSLIKKEKRYMYVNERSIIENNVRMITFTTLEDNYITSDAFEKLKTMAYRLKESEYSLLRSEYRVACDFVHGGLLQHENLSFVLDECLKKDELSEKDKNAFYCRVLNILKIFNYMLIAEYTEEINGCFHRRKSLMGYLIGDNMVDYIFDNLNNKR</sequence>
<accession>A0A8S5MUV6</accession>
<evidence type="ECO:0000313" key="1">
    <source>
        <dbReference type="EMBL" id="DAD86129.1"/>
    </source>
</evidence>
<organism evidence="1">
    <name type="scientific">Siphoviridae sp. ctGyV19</name>
    <dbReference type="NCBI Taxonomy" id="2826225"/>
    <lineage>
        <taxon>Viruses</taxon>
        <taxon>Duplodnaviria</taxon>
        <taxon>Heunggongvirae</taxon>
        <taxon>Uroviricota</taxon>
        <taxon>Caudoviricetes</taxon>
    </lineage>
</organism>
<proteinExistence type="predicted"/>
<name>A0A8S5MUV6_9CAUD</name>
<reference evidence="1" key="1">
    <citation type="journal article" date="2021" name="Proc. Natl. Acad. Sci. U.S.A.">
        <title>A Catalog of Tens of Thousands of Viruses from Human Metagenomes Reveals Hidden Associations with Chronic Diseases.</title>
        <authorList>
            <person name="Tisza M.J."/>
            <person name="Buck C.B."/>
        </authorList>
    </citation>
    <scope>NUCLEOTIDE SEQUENCE</scope>
    <source>
        <strain evidence="1">CtGyV19</strain>
    </source>
</reference>
<protein>
    <submittedName>
        <fullName evidence="1">Uncharacterized protein</fullName>
    </submittedName>
</protein>
<dbReference type="EMBL" id="BK014994">
    <property type="protein sequence ID" value="DAD86129.1"/>
    <property type="molecule type" value="Genomic_DNA"/>
</dbReference>